<organism evidence="2 3">
    <name type="scientific">Shewanella surugensis</name>
    <dbReference type="NCBI Taxonomy" id="212020"/>
    <lineage>
        <taxon>Bacteria</taxon>
        <taxon>Pseudomonadati</taxon>
        <taxon>Pseudomonadota</taxon>
        <taxon>Gammaproteobacteria</taxon>
        <taxon>Alteromonadales</taxon>
        <taxon>Shewanellaceae</taxon>
        <taxon>Shewanella</taxon>
    </lineage>
</organism>
<evidence type="ECO:0000256" key="1">
    <source>
        <dbReference type="SAM" id="Phobius"/>
    </source>
</evidence>
<dbReference type="RefSeq" id="WP_248938689.1">
    <property type="nucleotide sequence ID" value="NZ_JAKIKS010000005.1"/>
</dbReference>
<keyword evidence="1" id="KW-0472">Membrane</keyword>
<name>A0ABT0L7P9_9GAMM</name>
<keyword evidence="3" id="KW-1185">Reference proteome</keyword>
<sequence length="82" mass="9111">MSTIQESLLQKISSTASYGASVSTAAGGVLTENDWVLISGIGLAVLTCVINWGYRAAQNRRDKERHELQTKLLQQQIDEYKR</sequence>
<dbReference type="Proteomes" id="UP001203423">
    <property type="component" value="Unassembled WGS sequence"/>
</dbReference>
<keyword evidence="1" id="KW-0812">Transmembrane</keyword>
<feature type="transmembrane region" description="Helical" evidence="1">
    <location>
        <begin position="35"/>
        <end position="54"/>
    </location>
</feature>
<gene>
    <name evidence="2" type="ORF">L2764_02625</name>
</gene>
<evidence type="ECO:0000313" key="2">
    <source>
        <dbReference type="EMBL" id="MCL1123402.1"/>
    </source>
</evidence>
<dbReference type="EMBL" id="JAKIKS010000005">
    <property type="protein sequence ID" value="MCL1123402.1"/>
    <property type="molecule type" value="Genomic_DNA"/>
</dbReference>
<dbReference type="Pfam" id="PF16082">
    <property type="entry name" value="Phage_holin_2_4"/>
    <property type="match status" value="1"/>
</dbReference>
<reference evidence="2 3" key="1">
    <citation type="submission" date="2022-01" db="EMBL/GenBank/DDBJ databases">
        <title>Whole genome-based taxonomy of the Shewanellaceae.</title>
        <authorList>
            <person name="Martin-Rodriguez A.J."/>
        </authorList>
    </citation>
    <scope>NUCLEOTIDE SEQUENCE [LARGE SCALE GENOMIC DNA]</scope>
    <source>
        <strain evidence="2 3">DSM 17177</strain>
    </source>
</reference>
<keyword evidence="1" id="KW-1133">Transmembrane helix</keyword>
<evidence type="ECO:0000313" key="3">
    <source>
        <dbReference type="Proteomes" id="UP001203423"/>
    </source>
</evidence>
<protein>
    <submittedName>
        <fullName evidence="2">Phage holin family protein</fullName>
    </submittedName>
</protein>
<dbReference type="InterPro" id="IPR032124">
    <property type="entry name" value="Phage_F116_holin"/>
</dbReference>
<accession>A0ABT0L7P9</accession>
<comment type="caution">
    <text evidence="2">The sequence shown here is derived from an EMBL/GenBank/DDBJ whole genome shotgun (WGS) entry which is preliminary data.</text>
</comment>
<proteinExistence type="predicted"/>